<reference evidence="14" key="1">
    <citation type="submission" date="2022-11" db="UniProtKB">
        <authorList>
            <consortium name="WormBaseParasite"/>
        </authorList>
    </citation>
    <scope>IDENTIFICATION</scope>
</reference>
<evidence type="ECO:0000313" key="13">
    <source>
        <dbReference type="Proteomes" id="UP000887578"/>
    </source>
</evidence>
<evidence type="ECO:0000256" key="10">
    <source>
        <dbReference type="ARBA" id="ARBA00023175"/>
    </source>
</evidence>
<dbReference type="PANTHER" id="PTHR46532:SF4">
    <property type="entry name" value="AAA+ ATPASE DOMAIN-CONTAINING PROTEIN"/>
    <property type="match status" value="1"/>
</dbReference>
<evidence type="ECO:0000256" key="1">
    <source>
        <dbReference type="ARBA" id="ARBA00004245"/>
    </source>
</evidence>
<evidence type="ECO:0000256" key="3">
    <source>
        <dbReference type="ARBA" id="ARBA00022490"/>
    </source>
</evidence>
<keyword evidence="10" id="KW-0505">Motor protein</keyword>
<dbReference type="Pfam" id="PF08393">
    <property type="entry name" value="DHC_N2"/>
    <property type="match status" value="1"/>
</dbReference>
<dbReference type="PANTHER" id="PTHR46532">
    <property type="entry name" value="MALE FERTILITY FACTOR KL5"/>
    <property type="match status" value="1"/>
</dbReference>
<dbReference type="GO" id="GO:0005858">
    <property type="term" value="C:axonemal dynein complex"/>
    <property type="evidence" value="ECO:0007669"/>
    <property type="project" value="TreeGrafter"/>
</dbReference>
<dbReference type="Proteomes" id="UP000887578">
    <property type="component" value="Unplaced"/>
</dbReference>
<keyword evidence="11" id="KW-0206">Cytoskeleton</keyword>
<dbReference type="InterPro" id="IPR013602">
    <property type="entry name" value="Dynein_heavy_linker"/>
</dbReference>
<accession>A0A914P8A3</accession>
<protein>
    <submittedName>
        <fullName evidence="14">Dynein heavy chain linker domain-containing protein</fullName>
    </submittedName>
</protein>
<dbReference type="GO" id="GO:0007018">
    <property type="term" value="P:microtubule-based movement"/>
    <property type="evidence" value="ECO:0007669"/>
    <property type="project" value="InterPro"/>
</dbReference>
<dbReference type="GO" id="GO:0005524">
    <property type="term" value="F:ATP binding"/>
    <property type="evidence" value="ECO:0007669"/>
    <property type="project" value="UniProtKB-KW"/>
</dbReference>
<keyword evidence="8" id="KW-0243">Dynein</keyword>
<dbReference type="Gene3D" id="1.10.287.2620">
    <property type="match status" value="1"/>
</dbReference>
<comment type="subcellular location">
    <subcellularLocation>
        <location evidence="1">Cytoplasm</location>
        <location evidence="1">Cytoskeleton</location>
    </subcellularLocation>
</comment>
<sequence length="250" mass="29547">MALQVENVLGDWNKSEPSHNTQKPKEALQSLKYFEDKMSKLIKSKTALEISDATDKLNVAMEELKYLKGVWSALSPFYDRVDELKEKTWLSIQPREISQTLDELLANLKLLPAQYLSYDSYENARKMLQNYSRMNLLIVELKSEALKERHWKQLMKELRVNWNISDLQLGQVWDADLLRHENGIRQILLVAHGEMALEEFLKQVREYWQNFEVELVNYQNKIRLIRGWDDLFNKLNDHMNSLAAMKLSPY</sequence>
<keyword evidence="7" id="KW-0067">ATP-binding</keyword>
<keyword evidence="3" id="KW-0963">Cytoplasm</keyword>
<dbReference type="FunFam" id="1.10.287.2620:FF:000001">
    <property type="entry name" value="Cytoplasmic dynein heavy chain 1"/>
    <property type="match status" value="1"/>
</dbReference>
<dbReference type="WBParaSite" id="PDA_v2.g14272.t1">
    <property type="protein sequence ID" value="PDA_v2.g14272.t1"/>
    <property type="gene ID" value="PDA_v2.g14272"/>
</dbReference>
<dbReference type="GO" id="GO:0005874">
    <property type="term" value="C:microtubule"/>
    <property type="evidence" value="ECO:0007669"/>
    <property type="project" value="UniProtKB-KW"/>
</dbReference>
<evidence type="ECO:0000256" key="11">
    <source>
        <dbReference type="ARBA" id="ARBA00023212"/>
    </source>
</evidence>
<evidence type="ECO:0000256" key="9">
    <source>
        <dbReference type="ARBA" id="ARBA00023054"/>
    </source>
</evidence>
<evidence type="ECO:0000259" key="12">
    <source>
        <dbReference type="Pfam" id="PF08393"/>
    </source>
</evidence>
<dbReference type="InterPro" id="IPR042222">
    <property type="entry name" value="Dynein_2_N"/>
</dbReference>
<comment type="similarity">
    <text evidence="2">Belongs to the dynein heavy chain family.</text>
</comment>
<keyword evidence="5" id="KW-0677">Repeat</keyword>
<name>A0A914P8A3_9BILA</name>
<evidence type="ECO:0000256" key="5">
    <source>
        <dbReference type="ARBA" id="ARBA00022737"/>
    </source>
</evidence>
<evidence type="ECO:0000256" key="6">
    <source>
        <dbReference type="ARBA" id="ARBA00022741"/>
    </source>
</evidence>
<evidence type="ECO:0000256" key="4">
    <source>
        <dbReference type="ARBA" id="ARBA00022701"/>
    </source>
</evidence>
<keyword evidence="4" id="KW-0493">Microtubule</keyword>
<evidence type="ECO:0000256" key="8">
    <source>
        <dbReference type="ARBA" id="ARBA00023017"/>
    </source>
</evidence>
<proteinExistence type="inferred from homology"/>
<organism evidence="13 14">
    <name type="scientific">Panagrolaimus davidi</name>
    <dbReference type="NCBI Taxonomy" id="227884"/>
    <lineage>
        <taxon>Eukaryota</taxon>
        <taxon>Metazoa</taxon>
        <taxon>Ecdysozoa</taxon>
        <taxon>Nematoda</taxon>
        <taxon>Chromadorea</taxon>
        <taxon>Rhabditida</taxon>
        <taxon>Tylenchina</taxon>
        <taxon>Panagrolaimomorpha</taxon>
        <taxon>Panagrolaimoidea</taxon>
        <taxon>Panagrolaimidae</taxon>
        <taxon>Panagrolaimus</taxon>
    </lineage>
</organism>
<feature type="domain" description="Dynein heavy chain linker" evidence="12">
    <location>
        <begin position="59"/>
        <end position="250"/>
    </location>
</feature>
<dbReference type="Gene3D" id="1.20.140.100">
    <property type="entry name" value="Dynein heavy chain, N-terminal domain 2"/>
    <property type="match status" value="1"/>
</dbReference>
<keyword evidence="13" id="KW-1185">Reference proteome</keyword>
<evidence type="ECO:0000256" key="7">
    <source>
        <dbReference type="ARBA" id="ARBA00022840"/>
    </source>
</evidence>
<keyword evidence="6" id="KW-0547">Nucleotide-binding</keyword>
<dbReference type="GO" id="GO:0045505">
    <property type="term" value="F:dynein intermediate chain binding"/>
    <property type="evidence" value="ECO:0007669"/>
    <property type="project" value="InterPro"/>
</dbReference>
<evidence type="ECO:0000256" key="2">
    <source>
        <dbReference type="ARBA" id="ARBA00008887"/>
    </source>
</evidence>
<keyword evidence="9" id="KW-0175">Coiled coil</keyword>
<dbReference type="InterPro" id="IPR026983">
    <property type="entry name" value="DHC"/>
</dbReference>
<dbReference type="AlphaFoldDB" id="A0A914P8A3"/>
<dbReference type="GO" id="GO:0051959">
    <property type="term" value="F:dynein light intermediate chain binding"/>
    <property type="evidence" value="ECO:0007669"/>
    <property type="project" value="InterPro"/>
</dbReference>
<evidence type="ECO:0000313" key="14">
    <source>
        <dbReference type="WBParaSite" id="PDA_v2.g14272.t1"/>
    </source>
</evidence>